<dbReference type="EMBL" id="SNWD01000004">
    <property type="protein sequence ID" value="TDN83522.1"/>
    <property type="molecule type" value="Genomic_DNA"/>
</dbReference>
<dbReference type="Proteomes" id="UP000295493">
    <property type="component" value="Unassembled WGS sequence"/>
</dbReference>
<name>A0A4R6FPF9_9SPHN</name>
<organism evidence="1 2">
    <name type="scientific">Stakelama pacifica</name>
    <dbReference type="NCBI Taxonomy" id="517720"/>
    <lineage>
        <taxon>Bacteria</taxon>
        <taxon>Pseudomonadati</taxon>
        <taxon>Pseudomonadota</taxon>
        <taxon>Alphaproteobacteria</taxon>
        <taxon>Sphingomonadales</taxon>
        <taxon>Sphingomonadaceae</taxon>
        <taxon>Stakelama</taxon>
    </lineage>
</organism>
<keyword evidence="2" id="KW-1185">Reference proteome</keyword>
<dbReference type="AlphaFoldDB" id="A0A4R6FPF9"/>
<evidence type="ECO:0000313" key="1">
    <source>
        <dbReference type="EMBL" id="TDN83522.1"/>
    </source>
</evidence>
<proteinExistence type="predicted"/>
<accession>A0A4R6FPF9</accession>
<comment type="caution">
    <text evidence="1">The sequence shown here is derived from an EMBL/GenBank/DDBJ whole genome shotgun (WGS) entry which is preliminary data.</text>
</comment>
<evidence type="ECO:0000313" key="2">
    <source>
        <dbReference type="Proteomes" id="UP000295493"/>
    </source>
</evidence>
<sequence>MTPARLSAAPMTKWTLDTLRALDLKYAKEGVHMHQRPFRAATEILGSAFSMGVGGNPEVQKIMSAYRAMMPEVDDSWPGVGIGLAAVVDQVRKVTVPVVFGQQTLEPWSVSGFPSKEAWWSWCREDERMAAGTAFAFADLLDLTYGLDDIRGGNGADLELWKMATSNLADAANNLPTTFSVDSVLQPICLVAELSIKAALVRNGAGPNSFGKKGAEGHDLVKLSSRLAAETPHRDDLLIAQIVARMPHYVGSRYKPAGLTRLDVVRLALGVQFIAASTVRRFSNRDFAAPMATGDWPAPRPPLFDS</sequence>
<reference evidence="1 2" key="1">
    <citation type="submission" date="2019-03" db="EMBL/GenBank/DDBJ databases">
        <title>Genomic Encyclopedia of Type Strains, Phase IV (KMG-IV): sequencing the most valuable type-strain genomes for metagenomic binning, comparative biology and taxonomic classification.</title>
        <authorList>
            <person name="Goeker M."/>
        </authorList>
    </citation>
    <scope>NUCLEOTIDE SEQUENCE [LARGE SCALE GENOMIC DNA]</scope>
    <source>
        <strain evidence="1 2">DSM 25059</strain>
    </source>
</reference>
<protein>
    <submittedName>
        <fullName evidence="1">HEPN domain-containing protein</fullName>
    </submittedName>
</protein>
<gene>
    <name evidence="1" type="ORF">EV664_1045</name>
</gene>